<proteinExistence type="predicted"/>
<dbReference type="InterPro" id="IPR005024">
    <property type="entry name" value="Snf7_fam"/>
</dbReference>
<feature type="coiled-coil region" evidence="1">
    <location>
        <begin position="326"/>
        <end position="367"/>
    </location>
</feature>
<dbReference type="GO" id="GO:0007034">
    <property type="term" value="P:vacuolar transport"/>
    <property type="evidence" value="ECO:0007669"/>
    <property type="project" value="InterPro"/>
</dbReference>
<reference evidence="3" key="1">
    <citation type="submission" date="2018-11" db="EMBL/GenBank/DDBJ databases">
        <authorList>
            <person name="Grassa J C."/>
        </authorList>
    </citation>
    <scope>NUCLEOTIDE SEQUENCE [LARGE SCALE GENOMIC DNA]</scope>
</reference>
<evidence type="ECO:0000313" key="4">
    <source>
        <dbReference type="Proteomes" id="UP000596661"/>
    </source>
</evidence>
<feature type="region of interest" description="Disordered" evidence="2">
    <location>
        <begin position="29"/>
        <end position="120"/>
    </location>
</feature>
<dbReference type="Proteomes" id="UP000596661">
    <property type="component" value="Chromosome 2"/>
</dbReference>
<dbReference type="PANTHER" id="PTHR10476">
    <property type="entry name" value="CHARGED MULTIVESICULAR BODY PROTEIN"/>
    <property type="match status" value="1"/>
</dbReference>
<feature type="compositionally biased region" description="Basic and acidic residues" evidence="2">
    <location>
        <begin position="1"/>
        <end position="10"/>
    </location>
</feature>
<feature type="compositionally biased region" description="Low complexity" evidence="2">
    <location>
        <begin position="84"/>
        <end position="109"/>
    </location>
</feature>
<accession>A0A803NTX3</accession>
<protein>
    <submittedName>
        <fullName evidence="3">Uncharacterized protein</fullName>
    </submittedName>
</protein>
<feature type="compositionally biased region" description="Basic and acidic residues" evidence="2">
    <location>
        <begin position="29"/>
        <end position="42"/>
    </location>
</feature>
<evidence type="ECO:0000313" key="3">
    <source>
        <dbReference type="EnsemblPlants" id="cds.evm.model.02.1510"/>
    </source>
</evidence>
<keyword evidence="1" id="KW-0175">Coiled coil</keyword>
<sequence>MDKWEKETNPRRRRTPSFSSSLLDVIYRSIDESKGGDHHQQEEDQATTTTRVVVKKKQKEEKERTNLRRAIMIESWIEKQSVQSSTLSTSASTSSADSSSGALWSSSETESTRKYRSKTKPFRVTTTDTTGVSSYSSFSSEQSKKKITSTQFEQKMMKKTPKPEQSGGFSKTKLKALKIYGELKKVKQPISPGGRIATFINSIFNSGNVKKAKMCYVGAVEDVTSENISKSGCSTASTFSRSCLSKTTTSSRAKHTLNGGATKRSVRFYPVNVILGEDKCAYEQDPSLMPLSAIRGFVRSSSLKEEEPRKDNNKKSVERETRSFLRELLRENKRMLDKSIREIERERQGLQNQEKKLIQEIKKSAKQGQMGAVKVMAKDLVRTRHQIEKFYKLKSQLQGVSLRIQTLKSTQAMGEAMKGVTKAMGQMNRQMNLPSLQKIMQEFERQNEKMELVSEVMADAIDDALEGDEEEEETDELVNQVLDEIGIDVNQELVNAPSATVAAPAAKAKVAQAETAAAGPDDGGIDSDLQARVWNVEI</sequence>
<evidence type="ECO:0000256" key="2">
    <source>
        <dbReference type="SAM" id="MobiDB-lite"/>
    </source>
</evidence>
<feature type="region of interest" description="Disordered" evidence="2">
    <location>
        <begin position="1"/>
        <end position="20"/>
    </location>
</feature>
<dbReference type="EnsemblPlants" id="evm.model.02.1510">
    <property type="protein sequence ID" value="cds.evm.model.02.1510"/>
    <property type="gene ID" value="evm.TU.02.1510"/>
</dbReference>
<dbReference type="Gene3D" id="6.10.140.1230">
    <property type="match status" value="1"/>
</dbReference>
<dbReference type="EMBL" id="UZAU01000203">
    <property type="status" value="NOT_ANNOTATED_CDS"/>
    <property type="molecule type" value="Genomic_DNA"/>
</dbReference>
<keyword evidence="4" id="KW-1185">Reference proteome</keyword>
<evidence type="ECO:0000256" key="1">
    <source>
        <dbReference type="SAM" id="Coils"/>
    </source>
</evidence>
<organism evidence="3 4">
    <name type="scientific">Cannabis sativa</name>
    <name type="common">Hemp</name>
    <name type="synonym">Marijuana</name>
    <dbReference type="NCBI Taxonomy" id="3483"/>
    <lineage>
        <taxon>Eukaryota</taxon>
        <taxon>Viridiplantae</taxon>
        <taxon>Streptophyta</taxon>
        <taxon>Embryophyta</taxon>
        <taxon>Tracheophyta</taxon>
        <taxon>Spermatophyta</taxon>
        <taxon>Magnoliopsida</taxon>
        <taxon>eudicotyledons</taxon>
        <taxon>Gunneridae</taxon>
        <taxon>Pentapetalae</taxon>
        <taxon>rosids</taxon>
        <taxon>fabids</taxon>
        <taxon>Rosales</taxon>
        <taxon>Cannabaceae</taxon>
        <taxon>Cannabis</taxon>
    </lineage>
</organism>
<dbReference type="Pfam" id="PF03357">
    <property type="entry name" value="Snf7"/>
    <property type="match status" value="1"/>
</dbReference>
<dbReference type="Gramene" id="evm.model.02.1510">
    <property type="protein sequence ID" value="cds.evm.model.02.1510"/>
    <property type="gene ID" value="evm.TU.02.1510"/>
</dbReference>
<dbReference type="AlphaFoldDB" id="A0A803NTX3"/>
<feature type="region of interest" description="Disordered" evidence="2">
    <location>
        <begin position="146"/>
        <end position="168"/>
    </location>
</feature>
<name>A0A803NTX3_CANSA</name>
<reference evidence="3" key="2">
    <citation type="submission" date="2021-03" db="UniProtKB">
        <authorList>
            <consortium name="EnsemblPlants"/>
        </authorList>
    </citation>
    <scope>IDENTIFICATION</scope>
</reference>